<gene>
    <name evidence="4" type="ORF">eps06_0011</name>
</gene>
<accession>A0A4Y5FQT0</accession>
<dbReference type="AlphaFoldDB" id="A0A4Y5FQT0"/>
<dbReference type="GO" id="GO:0016757">
    <property type="term" value="F:glycosyltransferase activity"/>
    <property type="evidence" value="ECO:0007669"/>
    <property type="project" value="UniProtKB-KW"/>
</dbReference>
<dbReference type="InterPro" id="IPR029044">
    <property type="entry name" value="Nucleotide-diphossugar_trans"/>
</dbReference>
<dbReference type="Pfam" id="PF00535">
    <property type="entry name" value="Glycos_transf_2"/>
    <property type="match status" value="1"/>
</dbReference>
<evidence type="ECO:0000259" key="3">
    <source>
        <dbReference type="Pfam" id="PF00535"/>
    </source>
</evidence>
<feature type="domain" description="Glycosyltransferase 2-like" evidence="3">
    <location>
        <begin position="4"/>
        <end position="138"/>
    </location>
</feature>
<evidence type="ECO:0000256" key="2">
    <source>
        <dbReference type="ARBA" id="ARBA00022679"/>
    </source>
</evidence>
<dbReference type="PANTHER" id="PTHR22916:SF51">
    <property type="entry name" value="GLYCOSYLTRANSFERASE EPSH-RELATED"/>
    <property type="match status" value="1"/>
</dbReference>
<keyword evidence="1" id="KW-0328">Glycosyltransferase</keyword>
<dbReference type="CDD" id="cd00761">
    <property type="entry name" value="Glyco_tranf_GTA_type"/>
    <property type="match status" value="1"/>
</dbReference>
<dbReference type="Gene3D" id="3.90.550.10">
    <property type="entry name" value="Spore Coat Polysaccharide Biosynthesis Protein SpsA, Chain A"/>
    <property type="match status" value="1"/>
</dbReference>
<sequence length="339" mass="39490">MLFSIIIPVFNVEKYLEECLLSIIGQTDEISEGCEIILINDGSTDDSAKICDEYERKYPELIKVFHRSNHGLLLTRRFGYQHAVGRYIINCDSDDSLEPIALEVLKDAIVEYNNPDVIIFNHNTYKNGVKEIAYNNIFTESVSAQIDKLDVLKEFLTGNRINSVCGAICKKDCIDINRDYNKYKGLNNGEDSLQKIEQFKSANTFAYINKPLYNYRAGSGMTTKFDRNYFKSFRIVLDEIQKEREMWDFPDVDRYFSIKVLSIAGRAITQSRYNCWENKSEQIRYLHDIRNDDYFKKAVLQLATIRKYLQKDHILLIKMLDKGLIRLIVLMLDIKNKIG</sequence>
<proteinExistence type="predicted"/>
<dbReference type="PANTHER" id="PTHR22916">
    <property type="entry name" value="GLYCOSYLTRANSFERASE"/>
    <property type="match status" value="1"/>
</dbReference>
<evidence type="ECO:0000256" key="1">
    <source>
        <dbReference type="ARBA" id="ARBA00022676"/>
    </source>
</evidence>
<dbReference type="InterPro" id="IPR001173">
    <property type="entry name" value="Glyco_trans_2-like"/>
</dbReference>
<reference evidence="4" key="1">
    <citation type="journal article" date="2019" name="Sci. Rep.">
        <title>A comparative genomics approach for identifying host-range determinants in Streptococcus thermophilus bacteriophages.</title>
        <authorList>
            <person name="Szymczak P."/>
            <person name="Rau M.H."/>
            <person name="Monteiro J.M."/>
            <person name="Pinho M.G."/>
            <person name="Filipe S.R."/>
            <person name="Vogensen F.K."/>
            <person name="Zeidan A.A."/>
            <person name="Janzen T."/>
        </authorList>
    </citation>
    <scope>NUCLEOTIDE SEQUENCE</scope>
    <source>
        <strain evidence="4">STCH_06_eps</strain>
    </source>
</reference>
<dbReference type="SUPFAM" id="SSF53448">
    <property type="entry name" value="Nucleotide-diphospho-sugar transferases"/>
    <property type="match status" value="1"/>
</dbReference>
<evidence type="ECO:0000313" key="4">
    <source>
        <dbReference type="EMBL" id="QBR99798.1"/>
    </source>
</evidence>
<dbReference type="RefSeq" id="WP_232979740.1">
    <property type="nucleotide sequence ID" value="NZ_CP030250.1"/>
</dbReference>
<name>A0A4Y5FQT0_STRTR</name>
<keyword evidence="2 4" id="KW-0808">Transferase</keyword>
<protein>
    <submittedName>
        <fullName evidence="4">Beta-1,3-glucosyltransferase</fullName>
    </submittedName>
</protein>
<dbReference type="EMBL" id="MK483540">
    <property type="protein sequence ID" value="QBR99798.1"/>
    <property type="molecule type" value="Genomic_DNA"/>
</dbReference>
<organism evidence="4">
    <name type="scientific">Streptococcus thermophilus</name>
    <dbReference type="NCBI Taxonomy" id="1308"/>
    <lineage>
        <taxon>Bacteria</taxon>
        <taxon>Bacillati</taxon>
        <taxon>Bacillota</taxon>
        <taxon>Bacilli</taxon>
        <taxon>Lactobacillales</taxon>
        <taxon>Streptococcaceae</taxon>
        <taxon>Streptococcus</taxon>
    </lineage>
</organism>